<dbReference type="AlphaFoldDB" id="M3ISB1"/>
<organism evidence="8 9">
    <name type="scientific">Candida maltosa (strain Xu316)</name>
    <name type="common">Yeast</name>
    <dbReference type="NCBI Taxonomy" id="1245528"/>
    <lineage>
        <taxon>Eukaryota</taxon>
        <taxon>Fungi</taxon>
        <taxon>Dikarya</taxon>
        <taxon>Ascomycota</taxon>
        <taxon>Saccharomycotina</taxon>
        <taxon>Pichiomycetes</taxon>
        <taxon>Debaryomycetaceae</taxon>
        <taxon>Candida/Lodderomyces clade</taxon>
        <taxon>Candida</taxon>
    </lineage>
</organism>
<evidence type="ECO:0000256" key="3">
    <source>
        <dbReference type="ARBA" id="ARBA00022737"/>
    </source>
</evidence>
<dbReference type="GO" id="GO:0042254">
    <property type="term" value="P:ribosome biogenesis"/>
    <property type="evidence" value="ECO:0007669"/>
    <property type="project" value="TreeGrafter"/>
</dbReference>
<dbReference type="InterPro" id="IPR036322">
    <property type="entry name" value="WD40_repeat_dom_sf"/>
</dbReference>
<dbReference type="Pfam" id="PF00400">
    <property type="entry name" value="WD40"/>
    <property type="match status" value="2"/>
</dbReference>
<keyword evidence="9" id="KW-1185">Reference proteome</keyword>
<name>M3ISB1_CANMX</name>
<feature type="domain" description="Histone-binding protein RBBP4-like N-terminal" evidence="7">
    <location>
        <begin position="115"/>
        <end position="182"/>
    </location>
</feature>
<accession>M3ISB1</accession>
<dbReference type="OrthoDB" id="2161379at2759"/>
<dbReference type="eggNOG" id="KOG0302">
    <property type="taxonomic scope" value="Eukaryota"/>
</dbReference>
<evidence type="ECO:0000256" key="4">
    <source>
        <dbReference type="ARBA" id="ARBA00023242"/>
    </source>
</evidence>
<evidence type="ECO:0000256" key="1">
    <source>
        <dbReference type="ARBA" id="ARBA00004123"/>
    </source>
</evidence>
<feature type="repeat" description="WD" evidence="5">
    <location>
        <begin position="420"/>
        <end position="454"/>
    </location>
</feature>
<dbReference type="PANTHER" id="PTHR45903">
    <property type="entry name" value="GLUTAMATE-RICH WD REPEAT-CONTAINING PROTEIN 1"/>
    <property type="match status" value="1"/>
</dbReference>
<dbReference type="OMA" id="RHWKPNA"/>
<evidence type="ECO:0000256" key="5">
    <source>
        <dbReference type="PROSITE-ProRule" id="PRU00221"/>
    </source>
</evidence>
<dbReference type="Gene3D" id="2.130.10.10">
    <property type="entry name" value="YVTN repeat-like/Quinoprotein amine dehydrogenase"/>
    <property type="match status" value="1"/>
</dbReference>
<protein>
    <submittedName>
        <fullName evidence="8">Ribosome assembly protein RRB1</fullName>
    </submittedName>
</protein>
<feature type="compositionally biased region" description="Acidic residues" evidence="6">
    <location>
        <begin position="35"/>
        <end position="77"/>
    </location>
</feature>
<dbReference type="InterPro" id="IPR015943">
    <property type="entry name" value="WD40/YVTN_repeat-like_dom_sf"/>
</dbReference>
<dbReference type="STRING" id="1245528.M3ISB1"/>
<feature type="region of interest" description="Disordered" evidence="6">
    <location>
        <begin position="186"/>
        <end position="218"/>
    </location>
</feature>
<feature type="repeat" description="WD" evidence="5">
    <location>
        <begin position="325"/>
        <end position="367"/>
    </location>
</feature>
<reference evidence="8 9" key="1">
    <citation type="submission" date="2013-02" db="EMBL/GenBank/DDBJ databases">
        <title>Genome sequence of Candida maltosa Xu316, a potential industrial strain for xylitol and ethanol production.</title>
        <authorList>
            <person name="Yu J."/>
            <person name="Wang Q."/>
            <person name="Geng X."/>
            <person name="Bao W."/>
            <person name="He P."/>
            <person name="Cai J."/>
        </authorList>
    </citation>
    <scope>NUCLEOTIDE SEQUENCE [LARGE SCALE GENOMIC DNA]</scope>
    <source>
        <strain evidence="9">Xu316</strain>
    </source>
</reference>
<dbReference type="Pfam" id="PF12265">
    <property type="entry name" value="CAF1C_H4-bd"/>
    <property type="match status" value="1"/>
</dbReference>
<dbReference type="InterPro" id="IPR022052">
    <property type="entry name" value="Histone-bd_RBBP4-like_N"/>
</dbReference>
<dbReference type="InterPro" id="IPR051972">
    <property type="entry name" value="Glutamate-rich_WD_repeat"/>
</dbReference>
<proteinExistence type="predicted"/>
<dbReference type="HOGENOM" id="CLU_025272_1_1_1"/>
<dbReference type="Proteomes" id="UP000011777">
    <property type="component" value="Unassembled WGS sequence"/>
</dbReference>
<dbReference type="PROSITE" id="PS50082">
    <property type="entry name" value="WD_REPEATS_2"/>
    <property type="match status" value="3"/>
</dbReference>
<gene>
    <name evidence="8" type="ORF">G210_5785</name>
</gene>
<comment type="caution">
    <text evidence="8">The sequence shown here is derived from an EMBL/GenBank/DDBJ whole genome shotgun (WGS) entry which is preliminary data.</text>
</comment>
<feature type="repeat" description="WD" evidence="5">
    <location>
        <begin position="370"/>
        <end position="412"/>
    </location>
</feature>
<dbReference type="PROSITE" id="PS00678">
    <property type="entry name" value="WD_REPEATS_1"/>
    <property type="match status" value="1"/>
</dbReference>
<feature type="compositionally biased region" description="Basic and acidic residues" evidence="6">
    <location>
        <begin position="1"/>
        <end position="12"/>
    </location>
</feature>
<dbReference type="EMBL" id="AOGT01000658">
    <property type="protein sequence ID" value="EMG49446.1"/>
    <property type="molecule type" value="Genomic_DNA"/>
</dbReference>
<sequence length="518" mass="57925">MSKRAAEDDLNGHESTNTAIKTSKNSVPTTKTTESTEDLDIGEFEDPYGDDFESDEEIIELDDNNDDEEDEDEEMSEEATAKKVEQLEQKQNAEEQEEQESSIYLPHKSKPLGPDEVLEADPSVYEMLHNVNLPWPCLTVDILPDNLGNERRSYPATVYLATATQAAKAKDNELIAIKASSLAKTLVKDEDDDDDEEDEEDDDVDSDPILDSETIPLKHTTNRIRVNPHAQTTGEYLTATMSENGEVYIFDLSAQYKAFDTPGYMIPKNSKRPIHTIRAHGNVEGYGLDWSPLVNTGALLSGDLSGRIYLTSRTTSNWVTDKTPFFSSQASIEDIQWSTGENTVFATAGTDGYVRIWDTRSKKHKPALSVVASQTDVNVISWSSKINHLLASGHDDGSWSVWDLRNFNNQQTNPSPVANYDFHKSPVTSISFNPLDESIIAVSSEDNTVTLWDLAVEADDEEISQQRKEVKELHDIPPQLLFVHWQRDVKDVRWHSQIPGCLVSTGGDGLNIWKTISV</sequence>
<dbReference type="GO" id="GO:0005730">
    <property type="term" value="C:nucleolus"/>
    <property type="evidence" value="ECO:0007669"/>
    <property type="project" value="TreeGrafter"/>
</dbReference>
<dbReference type="SUPFAM" id="SSF50978">
    <property type="entry name" value="WD40 repeat-like"/>
    <property type="match status" value="1"/>
</dbReference>
<dbReference type="PROSITE" id="PS50294">
    <property type="entry name" value="WD_REPEATS_REGION"/>
    <property type="match status" value="1"/>
</dbReference>
<dbReference type="SMART" id="SM00320">
    <property type="entry name" value="WD40"/>
    <property type="match status" value="5"/>
</dbReference>
<feature type="region of interest" description="Disordered" evidence="6">
    <location>
        <begin position="1"/>
        <end position="113"/>
    </location>
</feature>
<keyword evidence="2 5" id="KW-0853">WD repeat</keyword>
<feature type="compositionally biased region" description="Polar residues" evidence="6">
    <location>
        <begin position="13"/>
        <end position="33"/>
    </location>
</feature>
<keyword evidence="3" id="KW-0677">Repeat</keyword>
<evidence type="ECO:0000259" key="7">
    <source>
        <dbReference type="Pfam" id="PF12265"/>
    </source>
</evidence>
<feature type="compositionally biased region" description="Acidic residues" evidence="6">
    <location>
        <begin position="189"/>
        <end position="210"/>
    </location>
</feature>
<dbReference type="InterPro" id="IPR001680">
    <property type="entry name" value="WD40_rpt"/>
</dbReference>
<comment type="subcellular location">
    <subcellularLocation>
        <location evidence="1">Nucleus</location>
    </subcellularLocation>
</comment>
<feature type="compositionally biased region" description="Basic and acidic residues" evidence="6">
    <location>
        <begin position="79"/>
        <end position="93"/>
    </location>
</feature>
<dbReference type="PANTHER" id="PTHR45903:SF1">
    <property type="entry name" value="GLUTAMATE-RICH WD REPEAT-CONTAINING PROTEIN 1"/>
    <property type="match status" value="1"/>
</dbReference>
<keyword evidence="4" id="KW-0539">Nucleus</keyword>
<evidence type="ECO:0000256" key="6">
    <source>
        <dbReference type="SAM" id="MobiDB-lite"/>
    </source>
</evidence>
<evidence type="ECO:0000313" key="8">
    <source>
        <dbReference type="EMBL" id="EMG49446.1"/>
    </source>
</evidence>
<dbReference type="InterPro" id="IPR019775">
    <property type="entry name" value="WD40_repeat_CS"/>
</dbReference>
<evidence type="ECO:0000313" key="9">
    <source>
        <dbReference type="Proteomes" id="UP000011777"/>
    </source>
</evidence>
<evidence type="ECO:0000256" key="2">
    <source>
        <dbReference type="ARBA" id="ARBA00022574"/>
    </source>
</evidence>